<evidence type="ECO:0000259" key="4">
    <source>
        <dbReference type="PROSITE" id="PS50181"/>
    </source>
</evidence>
<dbReference type="Gene3D" id="1.25.40.20">
    <property type="entry name" value="Ankyrin repeat-containing domain"/>
    <property type="match status" value="1"/>
</dbReference>
<evidence type="ECO:0000256" key="3">
    <source>
        <dbReference type="PROSITE-ProRule" id="PRU00023"/>
    </source>
</evidence>
<sequence>MPFLNLPNELLIITASSLPLHDLNSLLRVNRRLASILTHTLHQSAALPRSVHRQQRAPVHCSLCWAAWKGYDGLFKLLLQKGFDIHCRHSSGHESLLHFAARGGSEAIVHLVLEKGDANMQGGGATPLHYAVLRGHEAIVRLLLEKGARVNVGPAILLWTLGYHAAAVARAAEPWNPEVFRLLLAHGACTEARDFTTGETALHQAVRFENLEMIEMLLEMGVSNSIRSRNGQTAFEWAMQWQSGKVVKWLQLEGLVPLLKGRYYDERPPQGSLEYWRLACGEGRRNRLRSLWKAFVEGDPMAGQSNQRRLKEHCRREELMAVPFFGIRWRRRFSWLP</sequence>
<keyword evidence="2 3" id="KW-0040">ANK repeat</keyword>
<protein>
    <recommendedName>
        <fullName evidence="4">F-box domain-containing protein</fullName>
    </recommendedName>
</protein>
<dbReference type="Proteomes" id="UP001447188">
    <property type="component" value="Unassembled WGS sequence"/>
</dbReference>
<dbReference type="PROSITE" id="PS50088">
    <property type="entry name" value="ANK_REPEAT"/>
    <property type="match status" value="2"/>
</dbReference>
<comment type="caution">
    <text evidence="5">The sequence shown here is derived from an EMBL/GenBank/DDBJ whole genome shotgun (WGS) entry which is preliminary data.</text>
</comment>
<dbReference type="SMART" id="SM00248">
    <property type="entry name" value="ANK"/>
    <property type="match status" value="5"/>
</dbReference>
<organism evidence="5 6">
    <name type="scientific">Discina gigas</name>
    <dbReference type="NCBI Taxonomy" id="1032678"/>
    <lineage>
        <taxon>Eukaryota</taxon>
        <taxon>Fungi</taxon>
        <taxon>Dikarya</taxon>
        <taxon>Ascomycota</taxon>
        <taxon>Pezizomycotina</taxon>
        <taxon>Pezizomycetes</taxon>
        <taxon>Pezizales</taxon>
        <taxon>Discinaceae</taxon>
        <taxon>Discina</taxon>
    </lineage>
</organism>
<dbReference type="EMBL" id="JBBBZM010000114">
    <property type="protein sequence ID" value="KAL0633784.1"/>
    <property type="molecule type" value="Genomic_DNA"/>
</dbReference>
<proteinExistence type="predicted"/>
<name>A0ABR3GCX4_9PEZI</name>
<reference evidence="5 6" key="1">
    <citation type="submission" date="2024-02" db="EMBL/GenBank/DDBJ databases">
        <title>Discinaceae phylogenomics.</title>
        <authorList>
            <person name="Dirks A.C."/>
            <person name="James T.Y."/>
        </authorList>
    </citation>
    <scope>NUCLEOTIDE SEQUENCE [LARGE SCALE GENOMIC DNA]</scope>
    <source>
        <strain evidence="5 6">ACD0624</strain>
    </source>
</reference>
<feature type="repeat" description="ANK" evidence="3">
    <location>
        <begin position="123"/>
        <end position="155"/>
    </location>
</feature>
<evidence type="ECO:0000256" key="1">
    <source>
        <dbReference type="ARBA" id="ARBA00022737"/>
    </source>
</evidence>
<evidence type="ECO:0000256" key="2">
    <source>
        <dbReference type="ARBA" id="ARBA00023043"/>
    </source>
</evidence>
<evidence type="ECO:0000313" key="6">
    <source>
        <dbReference type="Proteomes" id="UP001447188"/>
    </source>
</evidence>
<dbReference type="InterPro" id="IPR050663">
    <property type="entry name" value="Ankyrin-SOCS_Box"/>
</dbReference>
<dbReference type="InterPro" id="IPR036770">
    <property type="entry name" value="Ankyrin_rpt-contain_sf"/>
</dbReference>
<dbReference type="SUPFAM" id="SSF48403">
    <property type="entry name" value="Ankyrin repeat"/>
    <property type="match status" value="1"/>
</dbReference>
<accession>A0ABR3GCX4</accession>
<dbReference type="PANTHER" id="PTHR24193">
    <property type="entry name" value="ANKYRIN REPEAT PROTEIN"/>
    <property type="match status" value="1"/>
</dbReference>
<dbReference type="PANTHER" id="PTHR24193:SF121">
    <property type="entry name" value="ADA2A-CONTAINING COMPLEX COMPONENT 3, ISOFORM D"/>
    <property type="match status" value="1"/>
</dbReference>
<evidence type="ECO:0000313" key="5">
    <source>
        <dbReference type="EMBL" id="KAL0633784.1"/>
    </source>
</evidence>
<dbReference type="Pfam" id="PF12796">
    <property type="entry name" value="Ank_2"/>
    <property type="match status" value="2"/>
</dbReference>
<dbReference type="InterPro" id="IPR001810">
    <property type="entry name" value="F-box_dom"/>
</dbReference>
<feature type="repeat" description="ANK" evidence="3">
    <location>
        <begin position="197"/>
        <end position="229"/>
    </location>
</feature>
<dbReference type="PROSITE" id="PS50181">
    <property type="entry name" value="FBOX"/>
    <property type="match status" value="1"/>
</dbReference>
<keyword evidence="6" id="KW-1185">Reference proteome</keyword>
<gene>
    <name evidence="5" type="ORF">Q9L58_007323</name>
</gene>
<dbReference type="PRINTS" id="PR01415">
    <property type="entry name" value="ANKYRIN"/>
</dbReference>
<dbReference type="PROSITE" id="PS50297">
    <property type="entry name" value="ANK_REP_REGION"/>
    <property type="match status" value="2"/>
</dbReference>
<keyword evidence="1" id="KW-0677">Repeat</keyword>
<dbReference type="InterPro" id="IPR002110">
    <property type="entry name" value="Ankyrin_rpt"/>
</dbReference>
<feature type="domain" description="F-box" evidence="4">
    <location>
        <begin position="1"/>
        <end position="51"/>
    </location>
</feature>